<organism evidence="1 2">
    <name type="scientific">Novosphingobium capsulatum</name>
    <dbReference type="NCBI Taxonomy" id="13688"/>
    <lineage>
        <taxon>Bacteria</taxon>
        <taxon>Pseudomonadati</taxon>
        <taxon>Pseudomonadota</taxon>
        <taxon>Alphaproteobacteria</taxon>
        <taxon>Sphingomonadales</taxon>
        <taxon>Sphingomonadaceae</taxon>
        <taxon>Novosphingobium</taxon>
    </lineage>
</organism>
<evidence type="ECO:0000313" key="2">
    <source>
        <dbReference type="Proteomes" id="UP001184150"/>
    </source>
</evidence>
<dbReference type="Proteomes" id="UP001184150">
    <property type="component" value="Unassembled WGS sequence"/>
</dbReference>
<reference evidence="1 2" key="1">
    <citation type="submission" date="2023-07" db="EMBL/GenBank/DDBJ databases">
        <title>Sorghum-associated microbial communities from plants grown in Nebraska, USA.</title>
        <authorList>
            <person name="Schachtman D."/>
        </authorList>
    </citation>
    <scope>NUCLEOTIDE SEQUENCE [LARGE SCALE GENOMIC DNA]</scope>
    <source>
        <strain evidence="1 2">DS1027</strain>
    </source>
</reference>
<dbReference type="EMBL" id="JAVDRD010000005">
    <property type="protein sequence ID" value="MDR6511434.1"/>
    <property type="molecule type" value="Genomic_DNA"/>
</dbReference>
<gene>
    <name evidence="1" type="ORF">J2792_002306</name>
</gene>
<comment type="caution">
    <text evidence="1">The sequence shown here is derived from an EMBL/GenBank/DDBJ whole genome shotgun (WGS) entry which is preliminary data.</text>
</comment>
<proteinExistence type="predicted"/>
<keyword evidence="2" id="KW-1185">Reference proteome</keyword>
<name>A0ABU1MM73_9SPHN</name>
<evidence type="ECO:0000313" key="1">
    <source>
        <dbReference type="EMBL" id="MDR6511434.1"/>
    </source>
</evidence>
<protein>
    <submittedName>
        <fullName evidence="1">Uncharacterized protein</fullName>
    </submittedName>
</protein>
<sequence length="101" mass="10824">MTLPDLIARVEAAEGADRKLDAEVADFVLGPVKPPYRRGHCEKYTADLNAVVAMIPDGYSRWAVTGRNSATVGRPGDPKTEWVFASTPALALLAACLRARG</sequence>
<accession>A0ABU1MM73</accession>